<dbReference type="CDD" id="cd00018">
    <property type="entry name" value="AP2"/>
    <property type="match status" value="1"/>
</dbReference>
<keyword evidence="4" id="KW-0804">Transcription</keyword>
<comment type="subcellular location">
    <subcellularLocation>
        <location evidence="1">Nucleus</location>
    </subcellularLocation>
</comment>
<sequence>MSQAAEPPAAAAQPLLVPLGGGGPGAVPVPLGAMPVPLGLLMPLPLGAAGTPHGTPIGTPLDASALLKLNQQLSQQLAAAAAGVPQPLAISDLCVGAEALAEAPAGAAGCSAAQHAAAGAGGDDAVKCEAPDARAPGPDAVAMQQQLLAQAIAQLQQQQAALAHAVAMQQHQQQQQHHGAPDAASGGDDDAMAYDDDDDDYRDAPAGPRAAARRGGAVAVPLPMAKAIAMGYLPPGALAGLCSSPSDSHLSGSCPTGFGVGSAPGSGGLLGLGTSPSSLLGSSPGIKSHIRGRSKLSSSVGGAGDRLKMSAGSGAGGHGRNGAVKYRGVRQRPWGKYAAEIRDPRCGSRLWLGTFDTAEEAARAYDTAALEIRGSRAVTNFPASIYTEDDLAAARDMTAAAAALSASGGAGAGGAYGSSPGGWAGLPPRGPAGPSGLARASSEDATGGGASADDAAEAGSPGRDASGGGSSGGGGGGGPKRAGVDEELADMADALLLLHEGA</sequence>
<dbReference type="FunFam" id="3.30.730.10:FF:000001">
    <property type="entry name" value="Ethylene-responsive transcription factor 2"/>
    <property type="match status" value="1"/>
</dbReference>
<evidence type="ECO:0000259" key="7">
    <source>
        <dbReference type="PROSITE" id="PS51032"/>
    </source>
</evidence>
<feature type="compositionally biased region" description="Acidic residues" evidence="6">
    <location>
        <begin position="187"/>
        <end position="201"/>
    </location>
</feature>
<dbReference type="Pfam" id="PF00847">
    <property type="entry name" value="AP2"/>
    <property type="match status" value="1"/>
</dbReference>
<accession>A0A2V0NTU8</accession>
<feature type="region of interest" description="Disordered" evidence="6">
    <location>
        <begin position="166"/>
        <end position="210"/>
    </location>
</feature>
<evidence type="ECO:0000256" key="3">
    <source>
        <dbReference type="ARBA" id="ARBA00023125"/>
    </source>
</evidence>
<keyword evidence="2" id="KW-0805">Transcription regulation</keyword>
<evidence type="ECO:0000256" key="6">
    <source>
        <dbReference type="SAM" id="MobiDB-lite"/>
    </source>
</evidence>
<name>A0A2V0NTU8_9CHLO</name>
<dbReference type="Gene3D" id="3.30.730.10">
    <property type="entry name" value="AP2/ERF domain"/>
    <property type="match status" value="1"/>
</dbReference>
<keyword evidence="9" id="KW-1185">Reference proteome</keyword>
<dbReference type="InterPro" id="IPR016177">
    <property type="entry name" value="DNA-bd_dom_sf"/>
</dbReference>
<dbReference type="Proteomes" id="UP000247498">
    <property type="component" value="Unassembled WGS sequence"/>
</dbReference>
<feature type="region of interest" description="Disordered" evidence="6">
    <location>
        <begin position="282"/>
        <end position="303"/>
    </location>
</feature>
<evidence type="ECO:0000256" key="4">
    <source>
        <dbReference type="ARBA" id="ARBA00023163"/>
    </source>
</evidence>
<evidence type="ECO:0000313" key="8">
    <source>
        <dbReference type="EMBL" id="GBF88255.1"/>
    </source>
</evidence>
<evidence type="ECO:0000313" key="9">
    <source>
        <dbReference type="Proteomes" id="UP000247498"/>
    </source>
</evidence>
<gene>
    <name evidence="8" type="ORF">Rsub_00967</name>
</gene>
<dbReference type="SMART" id="SM00380">
    <property type="entry name" value="AP2"/>
    <property type="match status" value="1"/>
</dbReference>
<dbReference type="InterPro" id="IPR044808">
    <property type="entry name" value="ERF_plant"/>
</dbReference>
<dbReference type="GO" id="GO:0005634">
    <property type="term" value="C:nucleus"/>
    <property type="evidence" value="ECO:0007669"/>
    <property type="project" value="UniProtKB-SubCell"/>
</dbReference>
<dbReference type="PRINTS" id="PR00367">
    <property type="entry name" value="ETHRSPELEMNT"/>
</dbReference>
<organism evidence="8 9">
    <name type="scientific">Raphidocelis subcapitata</name>
    <dbReference type="NCBI Taxonomy" id="307507"/>
    <lineage>
        <taxon>Eukaryota</taxon>
        <taxon>Viridiplantae</taxon>
        <taxon>Chlorophyta</taxon>
        <taxon>core chlorophytes</taxon>
        <taxon>Chlorophyceae</taxon>
        <taxon>CS clade</taxon>
        <taxon>Sphaeropleales</taxon>
        <taxon>Selenastraceae</taxon>
        <taxon>Raphidocelis</taxon>
    </lineage>
</organism>
<proteinExistence type="predicted"/>
<dbReference type="GO" id="GO:0003700">
    <property type="term" value="F:DNA-binding transcription factor activity"/>
    <property type="evidence" value="ECO:0007669"/>
    <property type="project" value="InterPro"/>
</dbReference>
<feature type="compositionally biased region" description="Gly residues" evidence="6">
    <location>
        <begin position="465"/>
        <end position="480"/>
    </location>
</feature>
<protein>
    <recommendedName>
        <fullName evidence="7">AP2/ERF domain-containing protein</fullName>
    </recommendedName>
</protein>
<feature type="domain" description="AP2/ERF" evidence="7">
    <location>
        <begin position="325"/>
        <end position="382"/>
    </location>
</feature>
<evidence type="ECO:0000256" key="1">
    <source>
        <dbReference type="ARBA" id="ARBA00004123"/>
    </source>
</evidence>
<comment type="caution">
    <text evidence="8">The sequence shown here is derived from an EMBL/GenBank/DDBJ whole genome shotgun (WGS) entry which is preliminary data.</text>
</comment>
<evidence type="ECO:0000256" key="2">
    <source>
        <dbReference type="ARBA" id="ARBA00023015"/>
    </source>
</evidence>
<dbReference type="SUPFAM" id="SSF54171">
    <property type="entry name" value="DNA-binding domain"/>
    <property type="match status" value="1"/>
</dbReference>
<dbReference type="STRING" id="307507.A0A2V0NTU8"/>
<dbReference type="PROSITE" id="PS51032">
    <property type="entry name" value="AP2_ERF"/>
    <property type="match status" value="1"/>
</dbReference>
<dbReference type="InterPro" id="IPR001471">
    <property type="entry name" value="AP2/ERF_dom"/>
</dbReference>
<reference evidence="8 9" key="1">
    <citation type="journal article" date="2018" name="Sci. Rep.">
        <title>Raphidocelis subcapitata (=Pseudokirchneriella subcapitata) provides an insight into genome evolution and environmental adaptations in the Sphaeropleales.</title>
        <authorList>
            <person name="Suzuki S."/>
            <person name="Yamaguchi H."/>
            <person name="Nakajima N."/>
            <person name="Kawachi M."/>
        </authorList>
    </citation>
    <scope>NUCLEOTIDE SEQUENCE [LARGE SCALE GENOMIC DNA]</scope>
    <source>
        <strain evidence="8 9">NIES-35</strain>
    </source>
</reference>
<dbReference type="GO" id="GO:0003677">
    <property type="term" value="F:DNA binding"/>
    <property type="evidence" value="ECO:0007669"/>
    <property type="project" value="UniProtKB-KW"/>
</dbReference>
<dbReference type="PANTHER" id="PTHR31190:SF374">
    <property type="entry name" value="AP2_ERF DOMAIN-CONTAINING PROTEIN"/>
    <property type="match status" value="1"/>
</dbReference>
<dbReference type="AlphaFoldDB" id="A0A2V0NTU8"/>
<feature type="compositionally biased region" description="Low complexity" evidence="6">
    <location>
        <begin position="451"/>
        <end position="464"/>
    </location>
</feature>
<dbReference type="GO" id="GO:0009873">
    <property type="term" value="P:ethylene-activated signaling pathway"/>
    <property type="evidence" value="ECO:0007669"/>
    <property type="project" value="InterPro"/>
</dbReference>
<feature type="compositionally biased region" description="Low complexity" evidence="6">
    <location>
        <begin position="166"/>
        <end position="186"/>
    </location>
</feature>
<dbReference type="PANTHER" id="PTHR31190">
    <property type="entry name" value="DNA-BINDING DOMAIN"/>
    <property type="match status" value="1"/>
</dbReference>
<keyword evidence="3" id="KW-0238">DNA-binding</keyword>
<feature type="region of interest" description="Disordered" evidence="6">
    <location>
        <begin position="422"/>
        <end position="486"/>
    </location>
</feature>
<evidence type="ECO:0000256" key="5">
    <source>
        <dbReference type="ARBA" id="ARBA00023242"/>
    </source>
</evidence>
<dbReference type="OrthoDB" id="550883at2759"/>
<dbReference type="EMBL" id="BDRX01000004">
    <property type="protein sequence ID" value="GBF88255.1"/>
    <property type="molecule type" value="Genomic_DNA"/>
</dbReference>
<dbReference type="InParanoid" id="A0A2V0NTU8"/>
<dbReference type="InterPro" id="IPR036955">
    <property type="entry name" value="AP2/ERF_dom_sf"/>
</dbReference>
<keyword evidence="5" id="KW-0539">Nucleus</keyword>